<feature type="transmembrane region" description="Helical" evidence="1">
    <location>
        <begin position="26"/>
        <end position="48"/>
    </location>
</feature>
<sequence>MKDAQYINVFNMLSEYSKYVTQHPEVLKAMIAKILFISLVVTLLHVLNGVLAKAFDTTKLTLQLIEIVALFIIAAAYGYTVSNNVLKLFQQFINWFFYLH</sequence>
<name>A0ABM6GHL2_9BIFI</name>
<protein>
    <submittedName>
        <fullName evidence="2">Uncharacterized protein</fullName>
    </submittedName>
</protein>
<keyword evidence="3" id="KW-1185">Reference proteome</keyword>
<keyword evidence="1" id="KW-0812">Transmembrane</keyword>
<evidence type="ECO:0000313" key="2">
    <source>
        <dbReference type="EMBL" id="APW18115.1"/>
    </source>
</evidence>
<keyword evidence="1" id="KW-0472">Membrane</keyword>
<reference evidence="3" key="1">
    <citation type="submission" date="2017-01" db="EMBL/GenBank/DDBJ databases">
        <title>Gardnerella vaginalis bacteremia associated with severe acute encephalopathy in a young female patient: Case Report and characterization of the isolate.</title>
        <authorList>
            <person name="Tankovic J."/>
            <person name="Timinskas A."/>
            <person name="Zilnyte M."/>
            <person name="Janulaitiene M."/>
            <person name="Zvirbliene A."/>
            <person name="Pleckaityte M."/>
        </authorList>
    </citation>
    <scope>NUCLEOTIDE SEQUENCE [LARGE SCALE GENOMIC DNA]</scope>
    <source>
        <strain evidence="3">GV37</strain>
    </source>
</reference>
<gene>
    <name evidence="2" type="ORF">BVL65_00375</name>
</gene>
<organism evidence="2 3">
    <name type="scientific">Gardnerella swidsinskii</name>
    <dbReference type="NCBI Taxonomy" id="2792979"/>
    <lineage>
        <taxon>Bacteria</taxon>
        <taxon>Bacillati</taxon>
        <taxon>Actinomycetota</taxon>
        <taxon>Actinomycetes</taxon>
        <taxon>Bifidobacteriales</taxon>
        <taxon>Bifidobacteriaceae</taxon>
        <taxon>Gardnerella</taxon>
    </lineage>
</organism>
<dbReference type="EMBL" id="CP019058">
    <property type="protein sequence ID" value="APW18115.1"/>
    <property type="molecule type" value="Genomic_DNA"/>
</dbReference>
<evidence type="ECO:0000313" key="3">
    <source>
        <dbReference type="Proteomes" id="UP000186260"/>
    </source>
</evidence>
<proteinExistence type="predicted"/>
<accession>A0ABM6GHL2</accession>
<evidence type="ECO:0000256" key="1">
    <source>
        <dbReference type="SAM" id="Phobius"/>
    </source>
</evidence>
<dbReference type="RefSeq" id="WP_076002529.1">
    <property type="nucleotide sequence ID" value="NZ_CP019058.1"/>
</dbReference>
<feature type="transmembrane region" description="Helical" evidence="1">
    <location>
        <begin position="60"/>
        <end position="79"/>
    </location>
</feature>
<keyword evidence="1" id="KW-1133">Transmembrane helix</keyword>
<dbReference type="Proteomes" id="UP000186260">
    <property type="component" value="Chromosome"/>
</dbReference>